<reference evidence="2 3" key="1">
    <citation type="submission" date="2019-07" db="EMBL/GenBank/DDBJ databases">
        <title>Genomics analysis of Aphanomyces spp. identifies a new class of oomycete effector associated with host adaptation.</title>
        <authorList>
            <person name="Gaulin E."/>
        </authorList>
    </citation>
    <scope>NUCLEOTIDE SEQUENCE [LARGE SCALE GENOMIC DNA]</scope>
    <source>
        <strain evidence="2 3">ATCC 201684</strain>
    </source>
</reference>
<protein>
    <recommendedName>
        <fullName evidence="1">Helicase-associated domain-containing protein</fullName>
    </recommendedName>
</protein>
<dbReference type="EMBL" id="VJMJ01000052">
    <property type="protein sequence ID" value="KAF0740371.1"/>
    <property type="molecule type" value="Genomic_DNA"/>
</dbReference>
<dbReference type="PANTHER" id="PTHR37066">
    <property type="entry name" value="HELICASE-ASSOCIATED"/>
    <property type="match status" value="1"/>
</dbReference>
<dbReference type="VEuPathDB" id="FungiDB:AeMF1_019449"/>
<dbReference type="Proteomes" id="UP000481153">
    <property type="component" value="Unassembled WGS sequence"/>
</dbReference>
<evidence type="ECO:0000313" key="3">
    <source>
        <dbReference type="Proteomes" id="UP000481153"/>
    </source>
</evidence>
<dbReference type="PANTHER" id="PTHR37066:SF1">
    <property type="entry name" value="LNS2_PITP DOMAIN-CONTAINING PROTEIN"/>
    <property type="match status" value="1"/>
</dbReference>
<dbReference type="InterPro" id="IPR005114">
    <property type="entry name" value="Helicase_assoc"/>
</dbReference>
<proteinExistence type="predicted"/>
<feature type="domain" description="Helicase-associated" evidence="1">
    <location>
        <begin position="214"/>
        <end position="282"/>
    </location>
</feature>
<evidence type="ECO:0000259" key="1">
    <source>
        <dbReference type="Pfam" id="PF03457"/>
    </source>
</evidence>
<gene>
    <name evidence="2" type="ORF">Ae201684_004108</name>
</gene>
<dbReference type="Pfam" id="PF03457">
    <property type="entry name" value="HA"/>
    <property type="match status" value="2"/>
</dbReference>
<dbReference type="Gene3D" id="6.10.140.530">
    <property type="match status" value="1"/>
</dbReference>
<keyword evidence="3" id="KW-1185">Reference proteome</keyword>
<name>A0A6G0XJR1_9STRA</name>
<feature type="domain" description="Helicase-associated" evidence="1">
    <location>
        <begin position="140"/>
        <end position="205"/>
    </location>
</feature>
<evidence type="ECO:0000313" key="2">
    <source>
        <dbReference type="EMBL" id="KAF0740371.1"/>
    </source>
</evidence>
<accession>A0A6G0XJR1</accession>
<organism evidence="2 3">
    <name type="scientific">Aphanomyces euteiches</name>
    <dbReference type="NCBI Taxonomy" id="100861"/>
    <lineage>
        <taxon>Eukaryota</taxon>
        <taxon>Sar</taxon>
        <taxon>Stramenopiles</taxon>
        <taxon>Oomycota</taxon>
        <taxon>Saprolegniomycetes</taxon>
        <taxon>Saprolegniales</taxon>
        <taxon>Verrucalvaceae</taxon>
        <taxon>Aphanomyces</taxon>
    </lineage>
</organism>
<dbReference type="AlphaFoldDB" id="A0A6G0XJR1"/>
<comment type="caution">
    <text evidence="2">The sequence shown here is derived from an EMBL/GenBank/DDBJ whole genome shotgun (WGS) entry which is preliminary data.</text>
</comment>
<sequence>MADKMNLGFLLNPEDNNAPYATAEAAEYKSPLASRKRRRCCSPTIKPTKKQGKRKPNVFSVDTQTRFVDLVRWMPPGKLVGKTFITHDKAAPPSVQGYEFNLKRFRNARHKKQLDPTIESELTKLGFVWNVTDFQGTLTIEALECFKAIKGHVNVQQKFVVPADDPRWPKSIWRLKLGHRVHNYRIKRKSSMPAWQREKLDALGFKWDGIKQHIAFEKKLDALQAYYNAYGHLRVPQSYKIPSANVKWDGEPMPLGRVVNKLRQGKDKMALEKRRLLTKMGFVWSNAGGGGGTTAQDDKTIDISYV</sequence>